<dbReference type="InterPro" id="IPR000182">
    <property type="entry name" value="GNAT_dom"/>
</dbReference>
<name>A0A917BCM0_9MICO</name>
<proteinExistence type="predicted"/>
<dbReference type="InterPro" id="IPR016181">
    <property type="entry name" value="Acyl_CoA_acyltransferase"/>
</dbReference>
<organism evidence="2 3">
    <name type="scientific">Subtercola lobariae</name>
    <dbReference type="NCBI Taxonomy" id="1588641"/>
    <lineage>
        <taxon>Bacteria</taxon>
        <taxon>Bacillati</taxon>
        <taxon>Actinomycetota</taxon>
        <taxon>Actinomycetes</taxon>
        <taxon>Micrococcales</taxon>
        <taxon>Microbacteriaceae</taxon>
        <taxon>Subtercola</taxon>
    </lineage>
</organism>
<evidence type="ECO:0000313" key="3">
    <source>
        <dbReference type="Proteomes" id="UP000598775"/>
    </source>
</evidence>
<dbReference type="EMBL" id="BMGP01000006">
    <property type="protein sequence ID" value="GGF37364.1"/>
    <property type="molecule type" value="Genomic_DNA"/>
</dbReference>
<evidence type="ECO:0000313" key="2">
    <source>
        <dbReference type="EMBL" id="GGF37364.1"/>
    </source>
</evidence>
<gene>
    <name evidence="2" type="ORF">GCM10011399_32880</name>
</gene>
<dbReference type="GO" id="GO:0016747">
    <property type="term" value="F:acyltransferase activity, transferring groups other than amino-acyl groups"/>
    <property type="evidence" value="ECO:0007669"/>
    <property type="project" value="InterPro"/>
</dbReference>
<dbReference type="Gene3D" id="3.40.630.30">
    <property type="match status" value="1"/>
</dbReference>
<accession>A0A917BCM0</accession>
<feature type="domain" description="N-acetyltransferase" evidence="1">
    <location>
        <begin position="6"/>
        <end position="169"/>
    </location>
</feature>
<dbReference type="SUPFAM" id="SSF55729">
    <property type="entry name" value="Acyl-CoA N-acyltransferases (Nat)"/>
    <property type="match status" value="1"/>
</dbReference>
<dbReference type="Pfam" id="PF00583">
    <property type="entry name" value="Acetyltransf_1"/>
    <property type="match status" value="1"/>
</dbReference>
<evidence type="ECO:0000259" key="1">
    <source>
        <dbReference type="PROSITE" id="PS51186"/>
    </source>
</evidence>
<dbReference type="PROSITE" id="PS51186">
    <property type="entry name" value="GNAT"/>
    <property type="match status" value="1"/>
</dbReference>
<dbReference type="Proteomes" id="UP000598775">
    <property type="component" value="Unassembled WGS sequence"/>
</dbReference>
<dbReference type="AlphaFoldDB" id="A0A917BCM0"/>
<dbReference type="RefSeq" id="WP_229715437.1">
    <property type="nucleotide sequence ID" value="NZ_BMGP01000006.1"/>
</dbReference>
<protein>
    <recommendedName>
        <fullName evidence="1">N-acetyltransferase domain-containing protein</fullName>
    </recommendedName>
</protein>
<dbReference type="CDD" id="cd04301">
    <property type="entry name" value="NAT_SF"/>
    <property type="match status" value="1"/>
</dbReference>
<keyword evidence="3" id="KW-1185">Reference proteome</keyword>
<sequence>MSLSGVIIRPTTEEDWLDVRALRLEMLADTPIAFGDTLESARQLGEGFWRERGRRGTAGSGANLAAIDETTERWVGTMGGYIDRTVGPMLVGVYVSPAYRGVTRGVTDALMTGIEDWARTEADALTLHVHSENSRAITAYEHRGYVATGRLFPYILNPHQRELEMRKAL</sequence>
<reference evidence="2 3" key="1">
    <citation type="journal article" date="2014" name="Int. J. Syst. Evol. Microbiol.">
        <title>Complete genome sequence of Corynebacterium casei LMG S-19264T (=DSM 44701T), isolated from a smear-ripened cheese.</title>
        <authorList>
            <consortium name="US DOE Joint Genome Institute (JGI-PGF)"/>
            <person name="Walter F."/>
            <person name="Albersmeier A."/>
            <person name="Kalinowski J."/>
            <person name="Ruckert C."/>
        </authorList>
    </citation>
    <scope>NUCLEOTIDE SEQUENCE [LARGE SCALE GENOMIC DNA]</scope>
    <source>
        <strain evidence="2 3">CGMCC 1.12976</strain>
    </source>
</reference>
<comment type="caution">
    <text evidence="2">The sequence shown here is derived from an EMBL/GenBank/DDBJ whole genome shotgun (WGS) entry which is preliminary data.</text>
</comment>